<dbReference type="RefSeq" id="XP_038068551.1">
    <property type="nucleotide sequence ID" value="XM_038212623.1"/>
</dbReference>
<evidence type="ECO:0000256" key="6">
    <source>
        <dbReference type="ARBA" id="ARBA00023136"/>
    </source>
</evidence>
<evidence type="ECO:0000256" key="7">
    <source>
        <dbReference type="ARBA" id="ARBA00023170"/>
    </source>
</evidence>
<dbReference type="PROSITE" id="PS50262">
    <property type="entry name" value="G_PROTEIN_RECEP_F1_2"/>
    <property type="match status" value="1"/>
</dbReference>
<evidence type="ECO:0000256" key="1">
    <source>
        <dbReference type="ARBA" id="ARBA00004651"/>
    </source>
</evidence>
<keyword evidence="3 10" id="KW-0812">Transmembrane</keyword>
<dbReference type="Pfam" id="PF00001">
    <property type="entry name" value="7tm_1"/>
    <property type="match status" value="2"/>
</dbReference>
<dbReference type="OMA" id="ANTSCTP"/>
<evidence type="ECO:0000256" key="5">
    <source>
        <dbReference type="ARBA" id="ARBA00023040"/>
    </source>
</evidence>
<evidence type="ECO:0000256" key="8">
    <source>
        <dbReference type="ARBA" id="ARBA00023224"/>
    </source>
</evidence>
<proteinExistence type="predicted"/>
<evidence type="ECO:0000256" key="10">
    <source>
        <dbReference type="SAM" id="Phobius"/>
    </source>
</evidence>
<feature type="transmembrane region" description="Helical" evidence="10">
    <location>
        <begin position="64"/>
        <end position="88"/>
    </location>
</feature>
<dbReference type="PANTHER" id="PTHR24230">
    <property type="entry name" value="G-PROTEIN COUPLED RECEPTOR"/>
    <property type="match status" value="1"/>
</dbReference>
<name>A0A914AZ68_PATMI</name>
<feature type="transmembrane region" description="Helical" evidence="10">
    <location>
        <begin position="142"/>
        <end position="160"/>
    </location>
</feature>
<dbReference type="SUPFAM" id="SSF81321">
    <property type="entry name" value="Family A G protein-coupled receptor-like"/>
    <property type="match status" value="1"/>
</dbReference>
<evidence type="ECO:0000313" key="12">
    <source>
        <dbReference type="EnsemblMetazoa" id="XP_038068551.1"/>
    </source>
</evidence>
<sequence length="449" mass="49264">MAILSALNTSVAPSISGADNSCDTNIFAITLFVRAVVFVFGVPGNCLILRVYWTKVRKTSTHVLIMALASTDLYVCLILSISIVGLALKCGGNGGDFSMLITTLWDIGIFASFGITAAIAVDRYDCICRPQRRYCTPRRAKVAAFVILLFSVLFSIPGSIRDYLYPPMLGIDLLVPIVENIAVLTALVTIGICYGNVYAAVLRHVKVGAMPERTSTQDDQVATKIDKDRTIPTQSALPKKNQLSAINNHMEKMGNGSDRNSKCSTQPPSDALVRIEANTSIVDNEVSTVINLANTSCTPHHASTSRLDILEVPQITNGNLVNPAKRDSKVGPESVSQAVSEQDGDRNHRGETNSLRRMGGAVLQRKTTKMLFITSVVFLLTWLPDLIDNAIHIAYLAGSNIDPESTFYMIWNWLSFSIFINNAINPLIYGLANKRFRKDCVAVFRKMRR</sequence>
<dbReference type="GO" id="GO:0007218">
    <property type="term" value="P:neuropeptide signaling pathway"/>
    <property type="evidence" value="ECO:0007669"/>
    <property type="project" value="TreeGrafter"/>
</dbReference>
<accession>A0A914AZ68</accession>
<evidence type="ECO:0000256" key="9">
    <source>
        <dbReference type="SAM" id="MobiDB-lite"/>
    </source>
</evidence>
<dbReference type="CDD" id="cd00637">
    <property type="entry name" value="7tm_classA_rhodopsin-like"/>
    <property type="match status" value="1"/>
</dbReference>
<feature type="transmembrane region" description="Helical" evidence="10">
    <location>
        <begin position="27"/>
        <end position="52"/>
    </location>
</feature>
<feature type="transmembrane region" description="Helical" evidence="10">
    <location>
        <begin position="100"/>
        <end position="121"/>
    </location>
</feature>
<dbReference type="SMART" id="SM01381">
    <property type="entry name" value="7TM_GPCR_Srsx"/>
    <property type="match status" value="1"/>
</dbReference>
<feature type="transmembrane region" description="Helical" evidence="10">
    <location>
        <begin position="370"/>
        <end position="387"/>
    </location>
</feature>
<comment type="subcellular location">
    <subcellularLocation>
        <location evidence="1">Cell membrane</location>
        <topology evidence="1">Multi-pass membrane protein</topology>
    </subcellularLocation>
</comment>
<feature type="transmembrane region" description="Helical" evidence="10">
    <location>
        <begin position="180"/>
        <end position="201"/>
    </location>
</feature>
<dbReference type="PANTHER" id="PTHR24230:SF0">
    <property type="entry name" value="G-PROTEIN COUPLED RECEPTORS FAMILY 1 PROFILE DOMAIN-CONTAINING PROTEIN"/>
    <property type="match status" value="1"/>
</dbReference>
<dbReference type="Gene3D" id="1.20.1070.10">
    <property type="entry name" value="Rhodopsin 7-helix transmembrane proteins"/>
    <property type="match status" value="2"/>
</dbReference>
<protein>
    <recommendedName>
        <fullName evidence="11">G-protein coupled receptors family 1 profile domain-containing protein</fullName>
    </recommendedName>
</protein>
<dbReference type="InterPro" id="IPR017452">
    <property type="entry name" value="GPCR_Rhodpsn_7TM"/>
</dbReference>
<keyword evidence="7" id="KW-0675">Receptor</keyword>
<evidence type="ECO:0000259" key="11">
    <source>
        <dbReference type="PROSITE" id="PS50262"/>
    </source>
</evidence>
<keyword evidence="6 10" id="KW-0472">Membrane</keyword>
<evidence type="ECO:0000313" key="13">
    <source>
        <dbReference type="Proteomes" id="UP000887568"/>
    </source>
</evidence>
<dbReference type="OrthoDB" id="6157309at2759"/>
<keyword evidence="4 10" id="KW-1133">Transmembrane helix</keyword>
<keyword evidence="5" id="KW-0297">G-protein coupled receptor</keyword>
<evidence type="ECO:0000256" key="3">
    <source>
        <dbReference type="ARBA" id="ARBA00022692"/>
    </source>
</evidence>
<reference evidence="12" key="1">
    <citation type="submission" date="2022-11" db="UniProtKB">
        <authorList>
            <consortium name="EnsemblMetazoa"/>
        </authorList>
    </citation>
    <scope>IDENTIFICATION</scope>
</reference>
<keyword evidence="13" id="KW-1185">Reference proteome</keyword>
<dbReference type="GO" id="GO:0008528">
    <property type="term" value="F:G protein-coupled peptide receptor activity"/>
    <property type="evidence" value="ECO:0007669"/>
    <property type="project" value="TreeGrafter"/>
</dbReference>
<dbReference type="GO" id="GO:0005886">
    <property type="term" value="C:plasma membrane"/>
    <property type="evidence" value="ECO:0007669"/>
    <property type="project" value="UniProtKB-SubCell"/>
</dbReference>
<feature type="domain" description="G-protein coupled receptors family 1 profile" evidence="11">
    <location>
        <begin position="44"/>
        <end position="429"/>
    </location>
</feature>
<feature type="region of interest" description="Disordered" evidence="9">
    <location>
        <begin position="320"/>
        <end position="353"/>
    </location>
</feature>
<dbReference type="GeneID" id="119737946"/>
<feature type="transmembrane region" description="Helical" evidence="10">
    <location>
        <begin position="407"/>
        <end position="428"/>
    </location>
</feature>
<evidence type="ECO:0000256" key="2">
    <source>
        <dbReference type="ARBA" id="ARBA00022475"/>
    </source>
</evidence>
<dbReference type="InterPro" id="IPR000276">
    <property type="entry name" value="GPCR_Rhodpsn"/>
</dbReference>
<dbReference type="EnsemblMetazoa" id="XM_038212623.1">
    <property type="protein sequence ID" value="XP_038068551.1"/>
    <property type="gene ID" value="LOC119737946"/>
</dbReference>
<dbReference type="Proteomes" id="UP000887568">
    <property type="component" value="Unplaced"/>
</dbReference>
<keyword evidence="2" id="KW-1003">Cell membrane</keyword>
<organism evidence="12 13">
    <name type="scientific">Patiria miniata</name>
    <name type="common">Bat star</name>
    <name type="synonym">Asterina miniata</name>
    <dbReference type="NCBI Taxonomy" id="46514"/>
    <lineage>
        <taxon>Eukaryota</taxon>
        <taxon>Metazoa</taxon>
        <taxon>Echinodermata</taxon>
        <taxon>Eleutherozoa</taxon>
        <taxon>Asterozoa</taxon>
        <taxon>Asteroidea</taxon>
        <taxon>Valvatacea</taxon>
        <taxon>Valvatida</taxon>
        <taxon>Asterinidae</taxon>
        <taxon>Patiria</taxon>
    </lineage>
</organism>
<keyword evidence="8" id="KW-0807">Transducer</keyword>
<dbReference type="AlphaFoldDB" id="A0A914AZ68"/>
<evidence type="ECO:0000256" key="4">
    <source>
        <dbReference type="ARBA" id="ARBA00022989"/>
    </source>
</evidence>
<dbReference type="PRINTS" id="PR00237">
    <property type="entry name" value="GPCRRHODOPSN"/>
</dbReference>